<gene>
    <name evidence="1" type="ORF">CDAR_233021</name>
</gene>
<dbReference type="Gene3D" id="3.30.420.10">
    <property type="entry name" value="Ribonuclease H-like superfamily/Ribonuclease H"/>
    <property type="match status" value="1"/>
</dbReference>
<evidence type="ECO:0000313" key="1">
    <source>
        <dbReference type="EMBL" id="GIY04151.1"/>
    </source>
</evidence>
<organism evidence="1 2">
    <name type="scientific">Caerostris darwini</name>
    <dbReference type="NCBI Taxonomy" id="1538125"/>
    <lineage>
        <taxon>Eukaryota</taxon>
        <taxon>Metazoa</taxon>
        <taxon>Ecdysozoa</taxon>
        <taxon>Arthropoda</taxon>
        <taxon>Chelicerata</taxon>
        <taxon>Arachnida</taxon>
        <taxon>Araneae</taxon>
        <taxon>Araneomorphae</taxon>
        <taxon>Entelegynae</taxon>
        <taxon>Araneoidea</taxon>
        <taxon>Araneidae</taxon>
        <taxon>Caerostris</taxon>
    </lineage>
</organism>
<evidence type="ECO:0008006" key="3">
    <source>
        <dbReference type="Google" id="ProtNLM"/>
    </source>
</evidence>
<name>A0AAV4Q7T0_9ARAC</name>
<evidence type="ECO:0000313" key="2">
    <source>
        <dbReference type="Proteomes" id="UP001054837"/>
    </source>
</evidence>
<comment type="caution">
    <text evidence="1">The sequence shown here is derived from an EMBL/GenBank/DDBJ whole genome shotgun (WGS) entry which is preliminary data.</text>
</comment>
<protein>
    <recommendedName>
        <fullName evidence="3">Tc1-like transposase DDE domain-containing protein</fullName>
    </recommendedName>
</protein>
<dbReference type="Proteomes" id="UP001054837">
    <property type="component" value="Unassembled WGS sequence"/>
</dbReference>
<dbReference type="AlphaFoldDB" id="A0AAV4Q7T0"/>
<dbReference type="InterPro" id="IPR036397">
    <property type="entry name" value="RNaseH_sf"/>
</dbReference>
<dbReference type="GO" id="GO:0003676">
    <property type="term" value="F:nucleic acid binding"/>
    <property type="evidence" value="ECO:0007669"/>
    <property type="project" value="InterPro"/>
</dbReference>
<proteinExistence type="predicted"/>
<accession>A0AAV4Q7T0</accession>
<keyword evidence="2" id="KW-1185">Reference proteome</keyword>
<dbReference type="EMBL" id="BPLQ01003898">
    <property type="protein sequence ID" value="GIY04151.1"/>
    <property type="molecule type" value="Genomic_DNA"/>
</dbReference>
<reference evidence="1 2" key="1">
    <citation type="submission" date="2021-06" db="EMBL/GenBank/DDBJ databases">
        <title>Caerostris darwini draft genome.</title>
        <authorList>
            <person name="Kono N."/>
            <person name="Arakawa K."/>
        </authorList>
    </citation>
    <scope>NUCLEOTIDE SEQUENCE [LARGE SCALE GENOMIC DNA]</scope>
</reference>
<sequence length="113" mass="13063">MILDTTVRLYAAVIGPTFVCMDDKASPHRDMVIDYSLQSEEITLMQWPADTLDPHLIEILWNTLIRAIPPRHIAGNARKLQKLQFYIGDVWRAFSKSLMVVVEDIFRFRMIGS</sequence>